<sequence>MLVGNAHPTVDQGFWRYPNAHFSAIRLKIFGYNC</sequence>
<gene>
    <name evidence="1" type="ORF">MC7420_2273</name>
</gene>
<name>B4VSE2_9CYAN</name>
<dbReference type="STRING" id="118168.MC7420_2273"/>
<proteinExistence type="predicted"/>
<keyword evidence="2" id="KW-1185">Reference proteome</keyword>
<evidence type="ECO:0000313" key="1">
    <source>
        <dbReference type="EMBL" id="EDX75269.1"/>
    </source>
</evidence>
<organism evidence="1 2">
    <name type="scientific">Coleofasciculus chthonoplastes PCC 7420</name>
    <dbReference type="NCBI Taxonomy" id="118168"/>
    <lineage>
        <taxon>Bacteria</taxon>
        <taxon>Bacillati</taxon>
        <taxon>Cyanobacteriota</taxon>
        <taxon>Cyanophyceae</taxon>
        <taxon>Coleofasciculales</taxon>
        <taxon>Coleofasciculaceae</taxon>
        <taxon>Coleofasciculus</taxon>
    </lineage>
</organism>
<dbReference type="HOGENOM" id="CLU_3373136_0_0_3"/>
<reference evidence="1 2" key="1">
    <citation type="submission" date="2008-07" db="EMBL/GenBank/DDBJ databases">
        <authorList>
            <person name="Tandeau de Marsac N."/>
            <person name="Ferriera S."/>
            <person name="Johnson J."/>
            <person name="Kravitz S."/>
            <person name="Beeson K."/>
            <person name="Sutton G."/>
            <person name="Rogers Y.-H."/>
            <person name="Friedman R."/>
            <person name="Frazier M."/>
            <person name="Venter J.C."/>
        </authorList>
    </citation>
    <scope>NUCLEOTIDE SEQUENCE [LARGE SCALE GENOMIC DNA]</scope>
    <source>
        <strain evidence="1 2">PCC 7420</strain>
    </source>
</reference>
<dbReference type="AlphaFoldDB" id="B4VSE2"/>
<protein>
    <submittedName>
        <fullName evidence="1">Uncharacterized protein</fullName>
    </submittedName>
</protein>
<dbReference type="Proteomes" id="UP000003835">
    <property type="component" value="Unassembled WGS sequence"/>
</dbReference>
<accession>B4VSE2</accession>
<dbReference type="EMBL" id="DS989850">
    <property type="protein sequence ID" value="EDX75269.1"/>
    <property type="molecule type" value="Genomic_DNA"/>
</dbReference>
<evidence type="ECO:0000313" key="2">
    <source>
        <dbReference type="Proteomes" id="UP000003835"/>
    </source>
</evidence>